<protein>
    <recommendedName>
        <fullName evidence="1">Complex 1 LYR protein domain-containing protein</fullName>
    </recommendedName>
</protein>
<sequence length="61" mass="7407">EYFIRHIRDDFRHNLDLKDRSKIDLLLKKAQTSLEIIRRQVIIDNLYKSQSSIMESQCDKK</sequence>
<gene>
    <name evidence="2" type="ORF">OVA965_LOCUS38389</name>
    <name evidence="3" type="ORF">TMI583_LOCUS39572</name>
</gene>
<dbReference type="PANTHER" id="PTHR13166">
    <property type="entry name" value="PROTEIN C6ORF149"/>
    <property type="match status" value="1"/>
</dbReference>
<name>A0A8S2U3Y1_9BILA</name>
<dbReference type="PANTHER" id="PTHR13166:SF7">
    <property type="entry name" value="LYR MOTIF-CONTAINING PROTEIN 4"/>
    <property type="match status" value="1"/>
</dbReference>
<feature type="non-terminal residue" evidence="3">
    <location>
        <position position="1"/>
    </location>
</feature>
<dbReference type="GO" id="GO:1990221">
    <property type="term" value="C:L-cysteine desulfurase complex"/>
    <property type="evidence" value="ECO:0007669"/>
    <property type="project" value="TreeGrafter"/>
</dbReference>
<dbReference type="InterPro" id="IPR008011">
    <property type="entry name" value="Complex1_LYR_dom"/>
</dbReference>
<dbReference type="EMBL" id="CAJNOK010037829">
    <property type="protein sequence ID" value="CAF1533667.1"/>
    <property type="molecule type" value="Genomic_DNA"/>
</dbReference>
<dbReference type="InterPro" id="IPR051522">
    <property type="entry name" value="ISC_assembly_LYR"/>
</dbReference>
<accession>A0A8S2U3Y1</accession>
<comment type="caution">
    <text evidence="3">The sequence shown here is derived from an EMBL/GenBank/DDBJ whole genome shotgun (WGS) entry which is preliminary data.</text>
</comment>
<evidence type="ECO:0000313" key="2">
    <source>
        <dbReference type="EMBL" id="CAF1533667.1"/>
    </source>
</evidence>
<evidence type="ECO:0000313" key="4">
    <source>
        <dbReference type="Proteomes" id="UP000682733"/>
    </source>
</evidence>
<dbReference type="Pfam" id="PF05347">
    <property type="entry name" value="Complex1_LYR"/>
    <property type="match status" value="1"/>
</dbReference>
<dbReference type="AlphaFoldDB" id="A0A8S2U3Y1"/>
<evidence type="ECO:0000259" key="1">
    <source>
        <dbReference type="Pfam" id="PF05347"/>
    </source>
</evidence>
<proteinExistence type="predicted"/>
<dbReference type="Proteomes" id="UP000682733">
    <property type="component" value="Unassembled WGS sequence"/>
</dbReference>
<dbReference type="EMBL" id="CAJOBA010060087">
    <property type="protein sequence ID" value="CAF4320970.1"/>
    <property type="molecule type" value="Genomic_DNA"/>
</dbReference>
<dbReference type="GO" id="GO:0005739">
    <property type="term" value="C:mitochondrion"/>
    <property type="evidence" value="ECO:0007669"/>
    <property type="project" value="TreeGrafter"/>
</dbReference>
<dbReference type="GO" id="GO:0016226">
    <property type="term" value="P:iron-sulfur cluster assembly"/>
    <property type="evidence" value="ECO:0007669"/>
    <property type="project" value="TreeGrafter"/>
</dbReference>
<reference evidence="3" key="1">
    <citation type="submission" date="2021-02" db="EMBL/GenBank/DDBJ databases">
        <authorList>
            <person name="Nowell W R."/>
        </authorList>
    </citation>
    <scope>NUCLEOTIDE SEQUENCE</scope>
</reference>
<feature type="domain" description="Complex 1 LYR protein" evidence="1">
    <location>
        <begin position="1"/>
        <end position="35"/>
    </location>
</feature>
<dbReference type="Proteomes" id="UP000677228">
    <property type="component" value="Unassembled WGS sequence"/>
</dbReference>
<evidence type="ECO:0000313" key="3">
    <source>
        <dbReference type="EMBL" id="CAF4320970.1"/>
    </source>
</evidence>
<organism evidence="3 4">
    <name type="scientific">Didymodactylos carnosus</name>
    <dbReference type="NCBI Taxonomy" id="1234261"/>
    <lineage>
        <taxon>Eukaryota</taxon>
        <taxon>Metazoa</taxon>
        <taxon>Spiralia</taxon>
        <taxon>Gnathifera</taxon>
        <taxon>Rotifera</taxon>
        <taxon>Eurotatoria</taxon>
        <taxon>Bdelloidea</taxon>
        <taxon>Philodinida</taxon>
        <taxon>Philodinidae</taxon>
        <taxon>Didymodactylos</taxon>
    </lineage>
</organism>